<keyword evidence="5" id="KW-1185">Reference proteome</keyword>
<dbReference type="PANTHER" id="PTHR37197:SF2">
    <property type="entry name" value="F19K23.17 PROTEIN"/>
    <property type="match status" value="1"/>
</dbReference>
<dbReference type="Gramene" id="XM_028386072.1">
    <property type="protein sequence ID" value="XP_028241873.1"/>
    <property type="gene ID" value="LOC114420184"/>
</dbReference>
<evidence type="ECO:0000256" key="1">
    <source>
        <dbReference type="SAM" id="Phobius"/>
    </source>
</evidence>
<dbReference type="PANTHER" id="PTHR37197">
    <property type="entry name" value="F19K23.17 PROTEIN"/>
    <property type="match status" value="1"/>
</dbReference>
<feature type="transmembrane region" description="Helical" evidence="1">
    <location>
        <begin position="9"/>
        <end position="26"/>
    </location>
</feature>
<dbReference type="Proteomes" id="UP000053555">
    <property type="component" value="Unassembled WGS sequence"/>
</dbReference>
<sequence length="311" mass="35204">MKPRFRDTFLIFYFYFVYQLSLIYLHQGSIQYNGSNMLTVYAPRAILKCHLHQDSASAQQAYPCKINNNANLVNCNPKPFGTPCSNILFHSSSSGKCDKLQKSLHLFHHVATHKWLCGLQDSISSDDEYRSSRNIAISLFRRYRNFIDRGGADNLKEFITAGVNAYALGCTDEGLRKELMDMKNSGIEIDVMQSYGGSTSLKSKIISEEVDECILWLSIIFITILCTPQPTIVRWSSTPPVSDEVRLQWKGFCALIANAYFMKGMAWLPVKTLQLEQTAVMGQAEKPSVVASRMRLIFSTLEVVSPQWPRA</sequence>
<feature type="domain" description="DUF7876" evidence="2">
    <location>
        <begin position="120"/>
        <end position="309"/>
    </location>
</feature>
<keyword evidence="1" id="KW-1133">Transmembrane helix</keyword>
<dbReference type="EMBL" id="QZWG01000007">
    <property type="protein sequence ID" value="RZC04747.1"/>
    <property type="molecule type" value="Genomic_DNA"/>
</dbReference>
<protein>
    <recommendedName>
        <fullName evidence="2">DUF7876 domain-containing protein</fullName>
    </recommendedName>
</protein>
<organism evidence="3">
    <name type="scientific">Glycine soja</name>
    <name type="common">Wild soybean</name>
    <dbReference type="NCBI Taxonomy" id="3848"/>
    <lineage>
        <taxon>Eukaryota</taxon>
        <taxon>Viridiplantae</taxon>
        <taxon>Streptophyta</taxon>
        <taxon>Embryophyta</taxon>
        <taxon>Tracheophyta</taxon>
        <taxon>Spermatophyta</taxon>
        <taxon>Magnoliopsida</taxon>
        <taxon>eudicotyledons</taxon>
        <taxon>Gunneridae</taxon>
        <taxon>Pentapetalae</taxon>
        <taxon>rosids</taxon>
        <taxon>fabids</taxon>
        <taxon>Fabales</taxon>
        <taxon>Fabaceae</taxon>
        <taxon>Papilionoideae</taxon>
        <taxon>50 kb inversion clade</taxon>
        <taxon>NPAAA clade</taxon>
        <taxon>indigoferoid/millettioid clade</taxon>
        <taxon>Phaseoleae</taxon>
        <taxon>Glycine</taxon>
        <taxon>Glycine subgen. Soja</taxon>
    </lineage>
</organism>
<dbReference type="Pfam" id="PF25286">
    <property type="entry name" value="DUF7876"/>
    <property type="match status" value="1"/>
</dbReference>
<name>A0A0B2RTN3_GLYSO</name>
<evidence type="ECO:0000313" key="4">
    <source>
        <dbReference type="EMBL" id="RZC04747.1"/>
    </source>
</evidence>
<reference evidence="3" key="1">
    <citation type="submission" date="2014-07" db="EMBL/GenBank/DDBJ databases">
        <title>Identification of a novel salt tolerance gene in wild soybean by whole-genome sequencing.</title>
        <authorList>
            <person name="Lam H.-M."/>
            <person name="Qi X."/>
            <person name="Li M.-W."/>
            <person name="Liu X."/>
            <person name="Xie M."/>
            <person name="Ni M."/>
            <person name="Xu X."/>
        </authorList>
    </citation>
    <scope>NUCLEOTIDE SEQUENCE [LARGE SCALE GENOMIC DNA]</scope>
    <source>
        <tissue evidence="3">Root</tissue>
    </source>
</reference>
<evidence type="ECO:0000313" key="3">
    <source>
        <dbReference type="EMBL" id="KHN35728.1"/>
    </source>
</evidence>
<dbReference type="InterPro" id="IPR057198">
    <property type="entry name" value="DUF7876"/>
</dbReference>
<dbReference type="Proteomes" id="UP000289340">
    <property type="component" value="Chromosome 7"/>
</dbReference>
<keyword evidence="1" id="KW-0472">Membrane</keyword>
<reference evidence="4 5" key="2">
    <citation type="submission" date="2018-09" db="EMBL/GenBank/DDBJ databases">
        <title>A high-quality reference genome of wild soybean provides a powerful tool to mine soybean genomes.</title>
        <authorList>
            <person name="Xie M."/>
            <person name="Chung C.Y.L."/>
            <person name="Li M.-W."/>
            <person name="Wong F.-L."/>
            <person name="Chan T.-F."/>
            <person name="Lam H.-M."/>
        </authorList>
    </citation>
    <scope>NUCLEOTIDE SEQUENCE [LARGE SCALE GENOMIC DNA]</scope>
    <source>
        <strain evidence="5">cv. W05</strain>
        <tissue evidence="4">Hypocotyl of etiolated seedlings</tissue>
    </source>
</reference>
<dbReference type="AlphaFoldDB" id="A0A0B2RTN3"/>
<proteinExistence type="predicted"/>
<dbReference type="EMBL" id="KN648029">
    <property type="protein sequence ID" value="KHN35728.1"/>
    <property type="molecule type" value="Genomic_DNA"/>
</dbReference>
<accession>A0A0B2RTN3</accession>
<evidence type="ECO:0000313" key="5">
    <source>
        <dbReference type="Proteomes" id="UP000289340"/>
    </source>
</evidence>
<evidence type="ECO:0000259" key="2">
    <source>
        <dbReference type="Pfam" id="PF25286"/>
    </source>
</evidence>
<gene>
    <name evidence="4" type="ORF">D0Y65_019047</name>
    <name evidence="3" type="ORF">glysoja_039514</name>
</gene>
<keyword evidence="1" id="KW-0812">Transmembrane</keyword>